<sequence>RGVVSILIEEEMNKIKKHTTGIMSKEDAWRLAESSVIRESAADADVSTNVQTGDDLRIHPPLQKGVMAVHADVNRNVSS</sequence>
<protein>
    <submittedName>
        <fullName evidence="1">Uncharacterized protein</fullName>
    </submittedName>
</protein>
<dbReference type="EMBL" id="BTSX01000002">
    <property type="protein sequence ID" value="GMS82351.1"/>
    <property type="molecule type" value="Genomic_DNA"/>
</dbReference>
<feature type="non-terminal residue" evidence="1">
    <location>
        <position position="1"/>
    </location>
</feature>
<name>A0AAV5SGB4_9BILA</name>
<gene>
    <name evidence="1" type="ORF">PENTCL1PPCAC_4526</name>
</gene>
<proteinExistence type="predicted"/>
<accession>A0AAV5SGB4</accession>
<organism evidence="1 2">
    <name type="scientific">Pristionchus entomophagus</name>
    <dbReference type="NCBI Taxonomy" id="358040"/>
    <lineage>
        <taxon>Eukaryota</taxon>
        <taxon>Metazoa</taxon>
        <taxon>Ecdysozoa</taxon>
        <taxon>Nematoda</taxon>
        <taxon>Chromadorea</taxon>
        <taxon>Rhabditida</taxon>
        <taxon>Rhabditina</taxon>
        <taxon>Diplogasteromorpha</taxon>
        <taxon>Diplogasteroidea</taxon>
        <taxon>Neodiplogasteridae</taxon>
        <taxon>Pristionchus</taxon>
    </lineage>
</organism>
<comment type="caution">
    <text evidence="1">The sequence shown here is derived from an EMBL/GenBank/DDBJ whole genome shotgun (WGS) entry which is preliminary data.</text>
</comment>
<dbReference type="AlphaFoldDB" id="A0AAV5SGB4"/>
<reference evidence="1" key="1">
    <citation type="submission" date="2023-10" db="EMBL/GenBank/DDBJ databases">
        <title>Genome assembly of Pristionchus species.</title>
        <authorList>
            <person name="Yoshida K."/>
            <person name="Sommer R.J."/>
        </authorList>
    </citation>
    <scope>NUCLEOTIDE SEQUENCE</scope>
    <source>
        <strain evidence="1">RS0144</strain>
    </source>
</reference>
<dbReference type="Proteomes" id="UP001432027">
    <property type="component" value="Unassembled WGS sequence"/>
</dbReference>
<feature type="non-terminal residue" evidence="1">
    <location>
        <position position="79"/>
    </location>
</feature>
<evidence type="ECO:0000313" key="2">
    <source>
        <dbReference type="Proteomes" id="UP001432027"/>
    </source>
</evidence>
<evidence type="ECO:0000313" key="1">
    <source>
        <dbReference type="EMBL" id="GMS82351.1"/>
    </source>
</evidence>
<keyword evidence="2" id="KW-1185">Reference proteome</keyword>